<dbReference type="Pfam" id="PF16344">
    <property type="entry name" value="FecR_C"/>
    <property type="match status" value="1"/>
</dbReference>
<dbReference type="Gene3D" id="2.60.120.1440">
    <property type="match status" value="1"/>
</dbReference>
<dbReference type="InterPro" id="IPR006860">
    <property type="entry name" value="FecR"/>
</dbReference>
<dbReference type="RefSeq" id="WP_157582676.1">
    <property type="nucleotide sequence ID" value="NZ_WPIN01000001.1"/>
</dbReference>
<dbReference type="InterPro" id="IPR032508">
    <property type="entry name" value="FecR_C"/>
</dbReference>
<dbReference type="Pfam" id="PF04773">
    <property type="entry name" value="FecR"/>
    <property type="match status" value="1"/>
</dbReference>
<accession>A0A7K1S411</accession>
<dbReference type="EMBL" id="WPIN01000001">
    <property type="protein sequence ID" value="MVM28557.1"/>
    <property type="molecule type" value="Genomic_DNA"/>
</dbReference>
<dbReference type="PANTHER" id="PTHR30273:SF2">
    <property type="entry name" value="PROTEIN FECR"/>
    <property type="match status" value="1"/>
</dbReference>
<evidence type="ECO:0000313" key="4">
    <source>
        <dbReference type="Proteomes" id="UP000436006"/>
    </source>
</evidence>
<evidence type="ECO:0000259" key="1">
    <source>
        <dbReference type="Pfam" id="PF04773"/>
    </source>
</evidence>
<sequence>MEDYSGYFRQGDLIAKYLKGELSSQEQDELTDWIAQSDHNRALFGKLTQEETLNRELDQFAPSRKAEAWERIATETGFTKPTFVTYIVNRWTRYGVAALLLLVSGLAAYELIYKPEPAPQVTVQPTDFAPGSNKAILTLADASQINLDDATNGKIAQQADMIITKTADGQLVYDLSQSAAGSSEDQEVSPIYNTITTPRGGKFRVALPDGSKVWLNAASSLRYPTKFRGRERAVELKGEAYFEVAHAKNKANERVPFRVLSAGQIVEVLGTHFNINSYSDENSTKTTLLEGKVKVIKTRAYALANSAKTEAASALVLKPGEQAQLALGTQPKLNLVAQVDLEEAVAWKNGQFQFKDTDLPTIMRQIARWYDVEIAFQGRVSDAKFRGKISRDVPLSQFFQILQLSGVNFKIEGRKITVKS</sequence>
<dbReference type="Gene3D" id="3.55.50.30">
    <property type="match status" value="1"/>
</dbReference>
<feature type="domain" description="Protein FecR C-terminal" evidence="2">
    <location>
        <begin position="352"/>
        <end position="418"/>
    </location>
</feature>
<evidence type="ECO:0000313" key="3">
    <source>
        <dbReference type="EMBL" id="MVM28557.1"/>
    </source>
</evidence>
<keyword evidence="4" id="KW-1185">Reference proteome</keyword>
<dbReference type="AlphaFoldDB" id="A0A7K1S411"/>
<protein>
    <submittedName>
        <fullName evidence="3">DUF4974 domain-containing protein</fullName>
    </submittedName>
</protein>
<reference evidence="3 4" key="1">
    <citation type="submission" date="2019-12" db="EMBL/GenBank/DDBJ databases">
        <title>Spirosoma sp. HMF4905 genome sequencing and assembly.</title>
        <authorList>
            <person name="Kang H."/>
            <person name="Cha I."/>
            <person name="Kim H."/>
            <person name="Joh K."/>
        </authorList>
    </citation>
    <scope>NUCLEOTIDE SEQUENCE [LARGE SCALE GENOMIC DNA]</scope>
    <source>
        <strain evidence="3 4">HMF4905</strain>
    </source>
</reference>
<dbReference type="PANTHER" id="PTHR30273">
    <property type="entry name" value="PERIPLASMIC SIGNAL SENSOR AND SIGMA FACTOR ACTIVATOR FECR-RELATED"/>
    <property type="match status" value="1"/>
</dbReference>
<gene>
    <name evidence="3" type="ORF">GO755_00835</name>
</gene>
<dbReference type="Proteomes" id="UP000436006">
    <property type="component" value="Unassembled WGS sequence"/>
</dbReference>
<name>A0A7K1S411_9BACT</name>
<feature type="domain" description="FecR protein" evidence="1">
    <location>
        <begin position="194"/>
        <end position="294"/>
    </location>
</feature>
<dbReference type="GO" id="GO:0016989">
    <property type="term" value="F:sigma factor antagonist activity"/>
    <property type="evidence" value="ECO:0007669"/>
    <property type="project" value="TreeGrafter"/>
</dbReference>
<organism evidence="3 4">
    <name type="scientific">Spirosoma arboris</name>
    <dbReference type="NCBI Taxonomy" id="2682092"/>
    <lineage>
        <taxon>Bacteria</taxon>
        <taxon>Pseudomonadati</taxon>
        <taxon>Bacteroidota</taxon>
        <taxon>Cytophagia</taxon>
        <taxon>Cytophagales</taxon>
        <taxon>Cytophagaceae</taxon>
        <taxon>Spirosoma</taxon>
    </lineage>
</organism>
<dbReference type="InterPro" id="IPR012373">
    <property type="entry name" value="Ferrdict_sens_TM"/>
</dbReference>
<evidence type="ECO:0000259" key="2">
    <source>
        <dbReference type="Pfam" id="PF16344"/>
    </source>
</evidence>
<comment type="caution">
    <text evidence="3">The sequence shown here is derived from an EMBL/GenBank/DDBJ whole genome shotgun (WGS) entry which is preliminary data.</text>
</comment>
<proteinExistence type="predicted"/>